<protein>
    <submittedName>
        <fullName evidence="11">ABC transporter permease subunit</fullName>
    </submittedName>
</protein>
<evidence type="ECO:0000313" key="12">
    <source>
        <dbReference type="Proteomes" id="UP000533476"/>
    </source>
</evidence>
<evidence type="ECO:0000256" key="7">
    <source>
        <dbReference type="ARBA" id="ARBA00022989"/>
    </source>
</evidence>
<evidence type="ECO:0000256" key="1">
    <source>
        <dbReference type="ARBA" id="ARBA00004651"/>
    </source>
</evidence>
<keyword evidence="7 9" id="KW-1133">Transmembrane helix</keyword>
<feature type="transmembrane region" description="Helical" evidence="9">
    <location>
        <begin position="141"/>
        <end position="164"/>
    </location>
</feature>
<dbReference type="EMBL" id="JABBVZ010000017">
    <property type="protein sequence ID" value="NMP22139.1"/>
    <property type="molecule type" value="Genomic_DNA"/>
</dbReference>
<comment type="subcellular location">
    <subcellularLocation>
        <location evidence="1 9">Cell membrane</location>
        <topology evidence="1 9">Multi-pass membrane protein</topology>
    </subcellularLocation>
</comment>
<keyword evidence="4" id="KW-1003">Cell membrane</keyword>
<evidence type="ECO:0000256" key="8">
    <source>
        <dbReference type="ARBA" id="ARBA00023136"/>
    </source>
</evidence>
<dbReference type="PANTHER" id="PTHR30425:SF1">
    <property type="entry name" value="PHOSPHATE TRANSPORT SYSTEM PERMEASE PROTEIN PSTC"/>
    <property type="match status" value="1"/>
</dbReference>
<dbReference type="GO" id="GO:0006817">
    <property type="term" value="P:phosphate ion transport"/>
    <property type="evidence" value="ECO:0007669"/>
    <property type="project" value="UniProtKB-KW"/>
</dbReference>
<name>A0A7Y0L2L0_9FIRM</name>
<evidence type="ECO:0000256" key="5">
    <source>
        <dbReference type="ARBA" id="ARBA00022592"/>
    </source>
</evidence>
<dbReference type="PROSITE" id="PS50928">
    <property type="entry name" value="ABC_TM1"/>
    <property type="match status" value="1"/>
</dbReference>
<sequence length="283" mass="29370">MARSRDALPARIAGAGAALFGLVGLGLVASLVVGGWRVLGEPAVVANVLSNFWDPLKGRYGLGPFVAGTITVSVIALMVAVPLALATAVVASQNLSRWAKDILSRGLDILTAVPSVIFGWWGIQMVVPWVRAHTGGPGFSLLAAGLVLALMVLPTLGLFFFHALERVPRTYREASLALGGTPDQTLTRVVLRCALPGLVNGLLVGVARAVGETMAVQMVIGGNTTFPTGVAAPGATLTTQIVTDMTAFPPGTRGHAVLDVMALLLMVGMYVLVRLSERWGASA</sequence>
<dbReference type="CDD" id="cd06261">
    <property type="entry name" value="TM_PBP2"/>
    <property type="match status" value="1"/>
</dbReference>
<keyword evidence="3 9" id="KW-0813">Transport</keyword>
<evidence type="ECO:0000256" key="2">
    <source>
        <dbReference type="ARBA" id="ARBA00007069"/>
    </source>
</evidence>
<feature type="transmembrane region" description="Helical" evidence="9">
    <location>
        <begin position="256"/>
        <end position="273"/>
    </location>
</feature>
<keyword evidence="6 9" id="KW-0812">Transmembrane</keyword>
<keyword evidence="12" id="KW-1185">Reference proteome</keyword>
<evidence type="ECO:0000256" key="6">
    <source>
        <dbReference type="ARBA" id="ARBA00022692"/>
    </source>
</evidence>
<evidence type="ECO:0000256" key="9">
    <source>
        <dbReference type="RuleBase" id="RU363032"/>
    </source>
</evidence>
<dbReference type="GO" id="GO:0055085">
    <property type="term" value="P:transmembrane transport"/>
    <property type="evidence" value="ECO:0007669"/>
    <property type="project" value="InterPro"/>
</dbReference>
<comment type="similarity">
    <text evidence="2">Belongs to the binding-protein-dependent transport system permease family. CysTW subfamily.</text>
</comment>
<feature type="domain" description="ABC transmembrane type-1" evidence="10">
    <location>
        <begin position="66"/>
        <end position="276"/>
    </location>
</feature>
<dbReference type="AlphaFoldDB" id="A0A7Y0L2L0"/>
<comment type="caution">
    <text evidence="11">The sequence shown here is derived from an EMBL/GenBank/DDBJ whole genome shotgun (WGS) entry which is preliminary data.</text>
</comment>
<dbReference type="InterPro" id="IPR000515">
    <property type="entry name" value="MetI-like"/>
</dbReference>
<organism evidence="11 12">
    <name type="scientific">Sulfobacillus harzensis</name>
    <dbReference type="NCBI Taxonomy" id="2729629"/>
    <lineage>
        <taxon>Bacteria</taxon>
        <taxon>Bacillati</taxon>
        <taxon>Bacillota</taxon>
        <taxon>Clostridia</taxon>
        <taxon>Eubacteriales</taxon>
        <taxon>Clostridiales Family XVII. Incertae Sedis</taxon>
        <taxon>Sulfobacillus</taxon>
    </lineage>
</organism>
<dbReference type="InterPro" id="IPR051124">
    <property type="entry name" value="Phosphate_Transport_Permease"/>
</dbReference>
<proteinExistence type="inferred from homology"/>
<dbReference type="SUPFAM" id="SSF161098">
    <property type="entry name" value="MetI-like"/>
    <property type="match status" value="1"/>
</dbReference>
<feature type="transmembrane region" description="Helical" evidence="9">
    <location>
        <begin position="12"/>
        <end position="33"/>
    </location>
</feature>
<evidence type="ECO:0000259" key="10">
    <source>
        <dbReference type="PROSITE" id="PS50928"/>
    </source>
</evidence>
<dbReference type="PANTHER" id="PTHR30425">
    <property type="entry name" value="PHOSPHATE TRANSPORT SYSTEM PERMEASE PROTEIN PST"/>
    <property type="match status" value="1"/>
</dbReference>
<reference evidence="11 12" key="1">
    <citation type="submission" date="2020-04" db="EMBL/GenBank/DDBJ databases">
        <authorList>
            <person name="Zhang R."/>
            <person name="Schippers A."/>
        </authorList>
    </citation>
    <scope>NUCLEOTIDE SEQUENCE [LARGE SCALE GENOMIC DNA]</scope>
    <source>
        <strain evidence="11 12">DSM 109850</strain>
    </source>
</reference>
<keyword evidence="8 9" id="KW-0472">Membrane</keyword>
<gene>
    <name evidence="11" type="ORF">HIJ39_07215</name>
</gene>
<evidence type="ECO:0000256" key="4">
    <source>
        <dbReference type="ARBA" id="ARBA00022475"/>
    </source>
</evidence>
<feature type="transmembrane region" description="Helical" evidence="9">
    <location>
        <begin position="65"/>
        <end position="90"/>
    </location>
</feature>
<dbReference type="Gene3D" id="1.10.3720.10">
    <property type="entry name" value="MetI-like"/>
    <property type="match status" value="1"/>
</dbReference>
<keyword evidence="5" id="KW-0592">Phosphate transport</keyword>
<dbReference type="GO" id="GO:0005886">
    <property type="term" value="C:plasma membrane"/>
    <property type="evidence" value="ECO:0007669"/>
    <property type="project" value="UniProtKB-SubCell"/>
</dbReference>
<dbReference type="InterPro" id="IPR035906">
    <property type="entry name" value="MetI-like_sf"/>
</dbReference>
<dbReference type="Proteomes" id="UP000533476">
    <property type="component" value="Unassembled WGS sequence"/>
</dbReference>
<feature type="transmembrane region" description="Helical" evidence="9">
    <location>
        <begin position="102"/>
        <end position="121"/>
    </location>
</feature>
<evidence type="ECO:0000256" key="3">
    <source>
        <dbReference type="ARBA" id="ARBA00022448"/>
    </source>
</evidence>
<dbReference type="Pfam" id="PF00528">
    <property type="entry name" value="BPD_transp_1"/>
    <property type="match status" value="1"/>
</dbReference>
<accession>A0A7Y0L2L0</accession>
<evidence type="ECO:0000313" key="11">
    <source>
        <dbReference type="EMBL" id="NMP22139.1"/>
    </source>
</evidence>